<evidence type="ECO:0000256" key="1">
    <source>
        <dbReference type="ARBA" id="ARBA00001954"/>
    </source>
</evidence>
<evidence type="ECO:0000256" key="3">
    <source>
        <dbReference type="ARBA" id="ARBA00022723"/>
    </source>
</evidence>
<dbReference type="STRING" id="1042163.BRLA_c037180"/>
<keyword evidence="4 9" id="KW-0560">Oxidoreductase</keyword>
<dbReference type="eggNOG" id="COG3186">
    <property type="taxonomic scope" value="Bacteria"/>
</dbReference>
<dbReference type="PANTHER" id="PTHR11473:SF24">
    <property type="entry name" value="PHENYLALANINE-4-HYDROXYLASE"/>
    <property type="match status" value="1"/>
</dbReference>
<keyword evidence="6" id="KW-0503">Monooxygenase</keyword>
<dbReference type="InterPro" id="IPR036951">
    <property type="entry name" value="ArAA_hydroxylase_sf"/>
</dbReference>
<evidence type="ECO:0000256" key="2">
    <source>
        <dbReference type="ARBA" id="ARBA00009712"/>
    </source>
</evidence>
<dbReference type="GO" id="GO:0004505">
    <property type="term" value="F:phenylalanine 4-monooxygenase activity"/>
    <property type="evidence" value="ECO:0007669"/>
    <property type="project" value="UniProtKB-EC"/>
</dbReference>
<dbReference type="KEGG" id="blr:BRLA_c037180"/>
<dbReference type="Proteomes" id="UP000005850">
    <property type="component" value="Chromosome"/>
</dbReference>
<dbReference type="InterPro" id="IPR036329">
    <property type="entry name" value="Aro-AA_hydroxylase_C_sf"/>
</dbReference>
<organism evidence="9 10">
    <name type="scientific">Brevibacillus laterosporus LMG 15441</name>
    <dbReference type="NCBI Taxonomy" id="1042163"/>
    <lineage>
        <taxon>Bacteria</taxon>
        <taxon>Bacillati</taxon>
        <taxon>Bacillota</taxon>
        <taxon>Bacilli</taxon>
        <taxon>Bacillales</taxon>
        <taxon>Paenibacillaceae</taxon>
        <taxon>Brevibacillus</taxon>
    </lineage>
</organism>
<dbReference type="NCBIfam" id="NF010657">
    <property type="entry name" value="PRK14056.1"/>
    <property type="match status" value="1"/>
</dbReference>
<keyword evidence="3 7" id="KW-0479">Metal-binding</keyword>
<feature type="binding site" evidence="7">
    <location>
        <position position="133"/>
    </location>
    <ligand>
        <name>Fe cation</name>
        <dbReference type="ChEBI" id="CHEBI:24875"/>
    </ligand>
</feature>
<dbReference type="Pfam" id="PF00351">
    <property type="entry name" value="Biopterin_H"/>
    <property type="match status" value="2"/>
</dbReference>
<reference evidence="9 10" key="1">
    <citation type="journal article" date="2011" name="J. Bacteriol.">
        <title>Genome sequence of Brevibacillus laterosporus LMG 15441, a pathogen of invertebrates.</title>
        <authorList>
            <person name="Djukic M."/>
            <person name="Poehlein A."/>
            <person name="Thurmer A."/>
            <person name="Daniel R."/>
        </authorList>
    </citation>
    <scope>NUCLEOTIDE SEQUENCE [LARGE SCALE GENOMIC DNA]</scope>
    <source>
        <strain evidence="9 10">LMG 15441</strain>
    </source>
</reference>
<evidence type="ECO:0000256" key="5">
    <source>
        <dbReference type="ARBA" id="ARBA00023004"/>
    </source>
</evidence>
<dbReference type="InterPro" id="IPR019774">
    <property type="entry name" value="Aromatic-AA_hydroxylase_C"/>
</dbReference>
<dbReference type="EMBL" id="CP007806">
    <property type="protein sequence ID" value="AIG28020.1"/>
    <property type="molecule type" value="Genomic_DNA"/>
</dbReference>
<dbReference type="PROSITE" id="PS51410">
    <property type="entry name" value="BH4_AAA_HYDROXYL_2"/>
    <property type="match status" value="1"/>
</dbReference>
<keyword evidence="5 7" id="KW-0408">Iron</keyword>
<proteinExistence type="inferred from homology"/>
<dbReference type="AlphaFoldDB" id="A0A075RFA3"/>
<evidence type="ECO:0000256" key="7">
    <source>
        <dbReference type="PIRSR" id="PIRSR601273-2"/>
    </source>
</evidence>
<dbReference type="CDD" id="cd00361">
    <property type="entry name" value="arom_aa_hydroxylase"/>
    <property type="match status" value="1"/>
</dbReference>
<feature type="binding site" evidence="7">
    <location>
        <position position="128"/>
    </location>
    <ligand>
        <name>Fe cation</name>
        <dbReference type="ChEBI" id="CHEBI:24875"/>
    </ligand>
</feature>
<dbReference type="EC" id="1.14.16.1" evidence="9"/>
<dbReference type="Gene3D" id="1.10.800.10">
    <property type="entry name" value="Aromatic amino acid hydroxylase"/>
    <property type="match status" value="1"/>
</dbReference>
<feature type="binding site" evidence="7">
    <location>
        <position position="218"/>
    </location>
    <ligand>
        <name>Fe cation</name>
        <dbReference type="ChEBI" id="CHEBI:24875"/>
    </ligand>
</feature>
<dbReference type="RefSeq" id="WP_003336439.1">
    <property type="nucleotide sequence ID" value="NZ_CP007806.1"/>
</dbReference>
<name>A0A075RFA3_BRELA</name>
<dbReference type="InterPro" id="IPR001273">
    <property type="entry name" value="ArAA_hydroxylase"/>
</dbReference>
<dbReference type="SUPFAM" id="SSF56534">
    <property type="entry name" value="Aromatic aminoacid monoxygenases, catalytic and oligomerization domains"/>
    <property type="match status" value="1"/>
</dbReference>
<evidence type="ECO:0000313" key="9">
    <source>
        <dbReference type="EMBL" id="AIG28020.1"/>
    </source>
</evidence>
<evidence type="ECO:0000259" key="8">
    <source>
        <dbReference type="PROSITE" id="PS51410"/>
    </source>
</evidence>
<dbReference type="HOGENOM" id="CLU_034458_0_0_9"/>
<sequence>MQATTKPKFVIPKHLQPYVVEQNYDKYTEVDQQVWRHVLHRNYNFLKDVAHPAYVDGLRKTGISLDHIPRVEEMNQCLQPSGWGAVTIDGFIPAVVFFDFQSRGILPIATDIRKPEHIDYTPAPDIIHEAAGHAPILSDKWYADYVKRFGQIGAKAFATREEHEVFEAIRAYSKLMEDPLATQEEVQLAKEILDAKQSAVTGVSEAEEIARLYWWTVEYGLFGKLEQPLLYGAGLLSSIEESRHCLTDAVIKRPFSLEETIHTAFDITKMQPQLFVCESFDQLLDSVERFKHRMAFHTGGRVAMEKALRSGATSTVVYSSGLQVTGTLESMVYAENSEIVFFRMEGPTALAWNNQELNGHGKSTHADGFSSPIGRLQGVSLPLELFTDGDLEAHGIRMNEHVKLTLEGGITVEGRLEEIVRQEGKILLLSFHQCKISHHGRTLFQSDQGTYDMAVGERIVSAFAGAADPERFFE</sequence>
<comment type="cofactor">
    <cofactor evidence="1 7">
        <name>Fe(2+)</name>
        <dbReference type="ChEBI" id="CHEBI:29033"/>
    </cofactor>
</comment>
<gene>
    <name evidence="9" type="ORF">BRLA_c037180</name>
</gene>
<keyword evidence="10" id="KW-1185">Reference proteome</keyword>
<evidence type="ECO:0000313" key="10">
    <source>
        <dbReference type="Proteomes" id="UP000005850"/>
    </source>
</evidence>
<dbReference type="GO" id="GO:0005506">
    <property type="term" value="F:iron ion binding"/>
    <property type="evidence" value="ECO:0007669"/>
    <property type="project" value="InterPro"/>
</dbReference>
<dbReference type="PANTHER" id="PTHR11473">
    <property type="entry name" value="AROMATIC AMINO ACID HYDROXYLASE"/>
    <property type="match status" value="1"/>
</dbReference>
<protein>
    <submittedName>
        <fullName evidence="9">Phenylalanine-4-hydroxylase</fullName>
        <ecNumber evidence="9">1.14.16.1</ecNumber>
    </submittedName>
</protein>
<comment type="similarity">
    <text evidence="2">Belongs to the biopterin-dependent aromatic amino acid hydroxylase family.</text>
</comment>
<accession>A0A075RFA3</accession>
<evidence type="ECO:0000256" key="4">
    <source>
        <dbReference type="ARBA" id="ARBA00023002"/>
    </source>
</evidence>
<feature type="domain" description="Biopterin-dependent aromatic amino acid hydroxylase family profile" evidence="8">
    <location>
        <begin position="1"/>
        <end position="340"/>
    </location>
</feature>
<evidence type="ECO:0000256" key="6">
    <source>
        <dbReference type="ARBA" id="ARBA00023033"/>
    </source>
</evidence>